<gene>
    <name evidence="1" type="ORF">ACOLOM_LOCUS9483</name>
</gene>
<name>A0ACA9NZM5_9GLOM</name>
<evidence type="ECO:0000313" key="2">
    <source>
        <dbReference type="Proteomes" id="UP000789525"/>
    </source>
</evidence>
<dbReference type="Proteomes" id="UP000789525">
    <property type="component" value="Unassembled WGS sequence"/>
</dbReference>
<keyword evidence="2" id="KW-1185">Reference proteome</keyword>
<reference evidence="1" key="1">
    <citation type="submission" date="2021-06" db="EMBL/GenBank/DDBJ databases">
        <authorList>
            <person name="Kallberg Y."/>
            <person name="Tangrot J."/>
            <person name="Rosling A."/>
        </authorList>
    </citation>
    <scope>NUCLEOTIDE SEQUENCE</scope>
    <source>
        <strain evidence="1">CL356</strain>
    </source>
</reference>
<sequence length="113" mass="12293">MERGPMTTRQETITLHRFAMDPLQFCASPFVNKLDALLTFSGVKNIKYQGGLPSQAPRGKFPFIILEGTAVPDSELAYGHCIDKGILQCLDEGAGLNAKELALSVSIRALVEN</sequence>
<evidence type="ECO:0000313" key="1">
    <source>
        <dbReference type="EMBL" id="CAG8684405.1"/>
    </source>
</evidence>
<proteinExistence type="predicted"/>
<protein>
    <submittedName>
        <fullName evidence="1">13024_t:CDS:1</fullName>
    </submittedName>
</protein>
<accession>A0ACA9NZM5</accession>
<comment type="caution">
    <text evidence="1">The sequence shown here is derived from an EMBL/GenBank/DDBJ whole genome shotgun (WGS) entry which is preliminary data.</text>
</comment>
<dbReference type="EMBL" id="CAJVPT010027645">
    <property type="protein sequence ID" value="CAG8684405.1"/>
    <property type="molecule type" value="Genomic_DNA"/>
</dbReference>
<organism evidence="1 2">
    <name type="scientific">Acaulospora colombiana</name>
    <dbReference type="NCBI Taxonomy" id="27376"/>
    <lineage>
        <taxon>Eukaryota</taxon>
        <taxon>Fungi</taxon>
        <taxon>Fungi incertae sedis</taxon>
        <taxon>Mucoromycota</taxon>
        <taxon>Glomeromycotina</taxon>
        <taxon>Glomeromycetes</taxon>
        <taxon>Diversisporales</taxon>
        <taxon>Acaulosporaceae</taxon>
        <taxon>Acaulospora</taxon>
    </lineage>
</organism>
<feature type="non-terminal residue" evidence="1">
    <location>
        <position position="113"/>
    </location>
</feature>